<reference evidence="5" key="2">
    <citation type="submission" date="2021-08" db="EMBL/GenBank/DDBJ databases">
        <authorList>
            <person name="Eriksson T."/>
        </authorList>
    </citation>
    <scope>NUCLEOTIDE SEQUENCE</scope>
    <source>
        <strain evidence="5">Stoneville</strain>
        <tissue evidence="5">Whole head</tissue>
    </source>
</reference>
<protein>
    <submittedName>
        <fullName evidence="5">Uncharacterized protein</fullName>
    </submittedName>
</protein>
<dbReference type="Proteomes" id="UP000719412">
    <property type="component" value="Unassembled WGS sequence"/>
</dbReference>
<name>A0A8J6LA46_TENMO</name>
<gene>
    <name evidence="5" type="ORF">GEV33_008447</name>
</gene>
<dbReference type="InterPro" id="IPR036552">
    <property type="entry name" value="CBF_bsu_sf"/>
</dbReference>
<dbReference type="InterPro" id="IPR003417">
    <property type="entry name" value="CBF_beta"/>
</dbReference>
<evidence type="ECO:0000313" key="6">
    <source>
        <dbReference type="Proteomes" id="UP000719412"/>
    </source>
</evidence>
<dbReference type="GO" id="GO:0006357">
    <property type="term" value="P:regulation of transcription by RNA polymerase II"/>
    <property type="evidence" value="ECO:0007669"/>
    <property type="project" value="TreeGrafter"/>
</dbReference>
<dbReference type="GO" id="GO:0016513">
    <property type="term" value="C:core-binding factor complex"/>
    <property type="evidence" value="ECO:0007669"/>
    <property type="project" value="TreeGrafter"/>
</dbReference>
<evidence type="ECO:0000256" key="2">
    <source>
        <dbReference type="ARBA" id="ARBA00023242"/>
    </source>
</evidence>
<dbReference type="AlphaFoldDB" id="A0A8J6LA46"/>
<feature type="compositionally biased region" description="Polar residues" evidence="4">
    <location>
        <begin position="92"/>
        <end position="105"/>
    </location>
</feature>
<sequence length="466" mass="52028">MNTLSDITNIENDTEVRYTGYRDRPQEERQVRFQNACREGHTEIAFAATGTNLQLVFTPPTTGYMPDKECDFEKEPGKVSPSPTRPCPASKMASSDAASPDQSRPPSILIAATPCQASDTARPKVSPLLRRVSRAPTKPYLALIRVRRATLIGAHPLHGPLVKTTVLDEFLSVCKFEMSRSTHCHEINESTMGRRKLGQSWESPIEPMFHQVMRPDNRPGKGLFNKLPPSNRTMTNDLASRHDANSRINQNDAFQLDPPENKTPIMQLRERQKGVLGYTHNGRVLVSATDVVWATRREKATAQKENSKNTSSFNRARLECQLWDCSCSPGKRQSSRPIVMAFLCFSFRKRAQLFRVSLGTELKFPSLVIVVQIVAFTKSGEKFEFARPNLPDFRRGTGPAAPVLEQCPVKIYCRFKTKLVCSRYTTGDKSSAPGHKLKTLGEKTSAPDCCSTSLSVARRFVPSVPA</sequence>
<dbReference type="SUPFAM" id="SSF50723">
    <property type="entry name" value="Core binding factor beta, CBF"/>
    <property type="match status" value="1"/>
</dbReference>
<evidence type="ECO:0000313" key="5">
    <source>
        <dbReference type="EMBL" id="KAH0814344.1"/>
    </source>
</evidence>
<accession>A0A8J6LA46</accession>
<dbReference type="PANTHER" id="PTHR10276:SF3">
    <property type="entry name" value="CORE-BINDING FACTOR SUBUNIT BETA"/>
    <property type="match status" value="1"/>
</dbReference>
<proteinExistence type="inferred from homology"/>
<comment type="subcellular location">
    <subcellularLocation>
        <location evidence="1">Nucleus</location>
    </subcellularLocation>
</comment>
<comment type="similarity">
    <text evidence="3">Belongs to the CBF-beta family.</text>
</comment>
<feature type="compositionally biased region" description="Basic and acidic residues" evidence="4">
    <location>
        <begin position="66"/>
        <end position="77"/>
    </location>
</feature>
<evidence type="ECO:0000256" key="1">
    <source>
        <dbReference type="ARBA" id="ARBA00004123"/>
    </source>
</evidence>
<dbReference type="Pfam" id="PF02312">
    <property type="entry name" value="CBF_beta"/>
    <property type="match status" value="1"/>
</dbReference>
<keyword evidence="2" id="KW-0539">Nucleus</keyword>
<feature type="region of interest" description="Disordered" evidence="4">
    <location>
        <begin position="66"/>
        <end position="107"/>
    </location>
</feature>
<comment type="caution">
    <text evidence="5">The sequence shown here is derived from an EMBL/GenBank/DDBJ whole genome shotgun (WGS) entry which is preliminary data.</text>
</comment>
<dbReference type="GO" id="GO:0043565">
    <property type="term" value="F:sequence-specific DNA binding"/>
    <property type="evidence" value="ECO:0007669"/>
    <property type="project" value="TreeGrafter"/>
</dbReference>
<organism evidence="5 6">
    <name type="scientific">Tenebrio molitor</name>
    <name type="common">Yellow mealworm beetle</name>
    <dbReference type="NCBI Taxonomy" id="7067"/>
    <lineage>
        <taxon>Eukaryota</taxon>
        <taxon>Metazoa</taxon>
        <taxon>Ecdysozoa</taxon>
        <taxon>Arthropoda</taxon>
        <taxon>Hexapoda</taxon>
        <taxon>Insecta</taxon>
        <taxon>Pterygota</taxon>
        <taxon>Neoptera</taxon>
        <taxon>Endopterygota</taxon>
        <taxon>Coleoptera</taxon>
        <taxon>Polyphaga</taxon>
        <taxon>Cucujiformia</taxon>
        <taxon>Tenebrionidae</taxon>
        <taxon>Tenebrio</taxon>
    </lineage>
</organism>
<reference evidence="5" key="1">
    <citation type="journal article" date="2020" name="J Insects Food Feed">
        <title>The yellow mealworm (Tenebrio molitor) genome: a resource for the emerging insects as food and feed industry.</title>
        <authorList>
            <person name="Eriksson T."/>
            <person name="Andere A."/>
            <person name="Kelstrup H."/>
            <person name="Emery V."/>
            <person name="Picard C."/>
        </authorList>
    </citation>
    <scope>NUCLEOTIDE SEQUENCE</scope>
    <source>
        <strain evidence="5">Stoneville</strain>
        <tissue evidence="5">Whole head</tissue>
    </source>
</reference>
<evidence type="ECO:0000256" key="3">
    <source>
        <dbReference type="ARBA" id="ARBA00025734"/>
    </source>
</evidence>
<dbReference type="PANTHER" id="PTHR10276">
    <property type="entry name" value="CORE-BINDING FACTOR, BETA SUBUNIT"/>
    <property type="match status" value="1"/>
</dbReference>
<evidence type="ECO:0000256" key="4">
    <source>
        <dbReference type="SAM" id="MobiDB-lite"/>
    </source>
</evidence>
<keyword evidence="6" id="KW-1185">Reference proteome</keyword>
<dbReference type="GO" id="GO:0003713">
    <property type="term" value="F:transcription coactivator activity"/>
    <property type="evidence" value="ECO:0007669"/>
    <property type="project" value="InterPro"/>
</dbReference>
<dbReference type="EMBL" id="JABDTM020024367">
    <property type="protein sequence ID" value="KAH0814344.1"/>
    <property type="molecule type" value="Genomic_DNA"/>
</dbReference>
<dbReference type="Gene3D" id="2.40.250.10">
    <property type="entry name" value="Core binding factor, beta subunit"/>
    <property type="match status" value="1"/>
</dbReference>